<gene>
    <name evidence="1" type="ORF">FPRO05_00545</name>
</gene>
<evidence type="ECO:0000313" key="2">
    <source>
        <dbReference type="Proteomes" id="UP000251714"/>
    </source>
</evidence>
<name>A0A365NNV2_GIBIN</name>
<reference evidence="1 2" key="1">
    <citation type="submission" date="2017-12" db="EMBL/GenBank/DDBJ databases">
        <title>Genome sequence of the mycotoxigenic crop pathogen Fusarium proliferatum, strain ITEM 2341 from Date Palm.</title>
        <authorList>
            <person name="Almiman B.F."/>
            <person name="Shittu T.A."/>
            <person name="Muthumeenakshi S."/>
            <person name="Baroncelli R."/>
            <person name="Sreenivasaprasada S."/>
        </authorList>
    </citation>
    <scope>NUCLEOTIDE SEQUENCE [LARGE SCALE GENOMIC DNA]</scope>
    <source>
        <strain evidence="1 2">ITEM 2341</strain>
    </source>
</reference>
<dbReference type="Proteomes" id="UP000251714">
    <property type="component" value="Unassembled WGS sequence"/>
</dbReference>
<organism evidence="1 2">
    <name type="scientific">Gibberella intermedia</name>
    <name type="common">Bulb rot disease fungus</name>
    <name type="synonym">Fusarium proliferatum</name>
    <dbReference type="NCBI Taxonomy" id="948311"/>
    <lineage>
        <taxon>Eukaryota</taxon>
        <taxon>Fungi</taxon>
        <taxon>Dikarya</taxon>
        <taxon>Ascomycota</taxon>
        <taxon>Pezizomycotina</taxon>
        <taxon>Sordariomycetes</taxon>
        <taxon>Hypocreomycetidae</taxon>
        <taxon>Hypocreales</taxon>
        <taxon>Nectriaceae</taxon>
        <taxon>Fusarium</taxon>
        <taxon>Fusarium fujikuroi species complex</taxon>
    </lineage>
</organism>
<protein>
    <submittedName>
        <fullName evidence="1">Uncharacterized protein</fullName>
    </submittedName>
</protein>
<sequence length="302" mass="34221">MSSSIDADIKQVAQIAQALDDTSLESSYQFNHSADAVPKSTSTPDRVVGVGGDLQARVEAMYKMIGVYVERQFDGKLVTKRIKFQDLAAYESDGWVQWFPRARRTVPTMDEDHRMGEEINDVLTPSEPYKDTANIIYREIEHSRAGDNMAWVDGPMIDGKILFRVRQLSALNSVEDNRTKATLSVERQVDGKLETKKIEVVAPAAHEYDGWVPSLPWFPAPEGVCADWGGYDTFYEWQVNGRAVNEDWVSQYDPDWRNKVAEPMRLVGDDGNEEVIHYSDDSVKAMQERAAELKTVHEKLWG</sequence>
<accession>A0A365NNV2</accession>
<evidence type="ECO:0000313" key="1">
    <source>
        <dbReference type="EMBL" id="RBA22198.1"/>
    </source>
</evidence>
<dbReference type="EMBL" id="PKMI01000001">
    <property type="protein sequence ID" value="RBA22198.1"/>
    <property type="molecule type" value="Genomic_DNA"/>
</dbReference>
<dbReference type="AlphaFoldDB" id="A0A365NNV2"/>
<proteinExistence type="predicted"/>
<comment type="caution">
    <text evidence="1">The sequence shown here is derived from an EMBL/GenBank/DDBJ whole genome shotgun (WGS) entry which is preliminary data.</text>
</comment>